<dbReference type="SUPFAM" id="SSF56349">
    <property type="entry name" value="DNA breaking-rejoining enzymes"/>
    <property type="match status" value="1"/>
</dbReference>
<evidence type="ECO:0000259" key="2">
    <source>
        <dbReference type="PROSITE" id="PS51898"/>
    </source>
</evidence>
<protein>
    <recommendedName>
        <fullName evidence="2">Tyr recombinase domain-containing protein</fullName>
    </recommendedName>
</protein>
<dbReference type="GO" id="GO:0006310">
    <property type="term" value="P:DNA recombination"/>
    <property type="evidence" value="ECO:0007669"/>
    <property type="project" value="UniProtKB-KW"/>
</dbReference>
<sequence>MTEHTEECLLELKKRYIQTNRMCGQVLCNKKQNVPTKSNIYDVWEKLLYFSGIEYAKVHKLRKTFATITISEGVAISDVSQVLGHRDTGITLSAYYKATGSGSDAVRKTLNTVYGSKIS</sequence>
<dbReference type="GO" id="GO:0015074">
    <property type="term" value="P:DNA integration"/>
    <property type="evidence" value="ECO:0007669"/>
    <property type="project" value="InterPro"/>
</dbReference>
<name>A0A7G5MZN5_9FIRM</name>
<accession>A0A7G5MZN5</accession>
<dbReference type="Gene3D" id="1.10.443.10">
    <property type="entry name" value="Intergrase catalytic core"/>
    <property type="match status" value="1"/>
</dbReference>
<dbReference type="GO" id="GO:0003677">
    <property type="term" value="F:DNA binding"/>
    <property type="evidence" value="ECO:0007669"/>
    <property type="project" value="InterPro"/>
</dbReference>
<dbReference type="AlphaFoldDB" id="A0A7G5MZN5"/>
<dbReference type="PROSITE" id="PS51898">
    <property type="entry name" value="TYR_RECOMBINASE"/>
    <property type="match status" value="1"/>
</dbReference>
<dbReference type="EMBL" id="CP039126">
    <property type="protein sequence ID" value="QMW80078.1"/>
    <property type="molecule type" value="Genomic_DNA"/>
</dbReference>
<dbReference type="Pfam" id="PF00589">
    <property type="entry name" value="Phage_integrase"/>
    <property type="match status" value="1"/>
</dbReference>
<dbReference type="InterPro" id="IPR013762">
    <property type="entry name" value="Integrase-like_cat_sf"/>
</dbReference>
<keyword evidence="1" id="KW-0233">DNA recombination</keyword>
<evidence type="ECO:0000313" key="3">
    <source>
        <dbReference type="EMBL" id="QMW80078.1"/>
    </source>
</evidence>
<dbReference type="InterPro" id="IPR002104">
    <property type="entry name" value="Integrase_catalytic"/>
</dbReference>
<dbReference type="Proteomes" id="UP000515789">
    <property type="component" value="Chromosome"/>
</dbReference>
<feature type="domain" description="Tyr recombinase" evidence="2">
    <location>
        <begin position="1"/>
        <end position="108"/>
    </location>
</feature>
<proteinExistence type="predicted"/>
<reference evidence="3 4" key="1">
    <citation type="submission" date="2019-04" db="EMBL/GenBank/DDBJ databases">
        <authorList>
            <person name="Schori C."/>
            <person name="Ahrens C."/>
        </authorList>
    </citation>
    <scope>NUCLEOTIDE SEQUENCE [LARGE SCALE GENOMIC DNA]</scope>
    <source>
        <strain evidence="3 4">DSM 2950</strain>
    </source>
</reference>
<gene>
    <name evidence="3" type="ORF">E5259_22200</name>
</gene>
<dbReference type="InterPro" id="IPR011010">
    <property type="entry name" value="DNA_brk_join_enz"/>
</dbReference>
<evidence type="ECO:0000313" key="4">
    <source>
        <dbReference type="Proteomes" id="UP000515789"/>
    </source>
</evidence>
<organism evidence="3 4">
    <name type="scientific">Blautia producta</name>
    <dbReference type="NCBI Taxonomy" id="33035"/>
    <lineage>
        <taxon>Bacteria</taxon>
        <taxon>Bacillati</taxon>
        <taxon>Bacillota</taxon>
        <taxon>Clostridia</taxon>
        <taxon>Lachnospirales</taxon>
        <taxon>Lachnospiraceae</taxon>
        <taxon>Blautia</taxon>
    </lineage>
</organism>
<evidence type="ECO:0000256" key="1">
    <source>
        <dbReference type="ARBA" id="ARBA00023172"/>
    </source>
</evidence>